<comment type="caution">
    <text evidence="1">The sequence shown here is derived from an EMBL/GenBank/DDBJ whole genome shotgun (WGS) entry which is preliminary data.</text>
</comment>
<gene>
    <name evidence="1" type="ORF">BDM02DRAFT_3188012</name>
</gene>
<keyword evidence="2" id="KW-1185">Reference proteome</keyword>
<sequence length="560" mass="62710">MADSLANPQSTVRPSPRYLAQVKAFLSYIEDVEVDEETIEDTLTGLEDELDPSVASDGEQSGAEPGTPNRNGADNDPGEDEDEFAQEANNAWTEEEVRQIIQFLKQRGMKAFLTEYVVVRQIPITRLLYAFGISLCKELRQKQLKTQTYFLKVVIFQVLQRRQKLSQYNSIDDAADLIQKSRNILILTGAGISVSCGIPDFRSENGLYATLKEKNEYDLDDPQQMFDIQYFREKPNVFYAFARDIYPSRFIPSPCHRFIKLIEGKGKLLRNYTQNIDTLETAAGVKRVLQCHGSFATASCIQCRRKVIGTEIEEEILAGQVPLCKVCNPGDEDVVEGPKVSKQPPKASKKKRKNGGWDDDESEEDESDPPDYPPGIMKPDITFFGEKLTDDFDHALEEDRERVDLVLIIGTSLKVSPVAEAPGVVETILINKTPINHINPDIMLLGSADAIVQHLCLRLGWDLPLDPRQKGAVAQSTQTQAILGKRPSSSTDSTNEPENVVGPTRVEDSHVWLFAGADGGRWLREFERTLQRERDAQSSSRETTDGGDAQSRNLKKARVM</sequence>
<dbReference type="EMBL" id="MU118034">
    <property type="protein sequence ID" value="KAF9647422.1"/>
    <property type="molecule type" value="Genomic_DNA"/>
</dbReference>
<organism evidence="1 2">
    <name type="scientific">Thelephora ganbajun</name>
    <name type="common">Ganba fungus</name>
    <dbReference type="NCBI Taxonomy" id="370292"/>
    <lineage>
        <taxon>Eukaryota</taxon>
        <taxon>Fungi</taxon>
        <taxon>Dikarya</taxon>
        <taxon>Basidiomycota</taxon>
        <taxon>Agaricomycotina</taxon>
        <taxon>Agaricomycetes</taxon>
        <taxon>Thelephorales</taxon>
        <taxon>Thelephoraceae</taxon>
        <taxon>Thelephora</taxon>
    </lineage>
</organism>
<reference evidence="1" key="2">
    <citation type="journal article" date="2020" name="Nat. Commun.">
        <title>Large-scale genome sequencing of mycorrhizal fungi provides insights into the early evolution of symbiotic traits.</title>
        <authorList>
            <person name="Miyauchi S."/>
            <person name="Kiss E."/>
            <person name="Kuo A."/>
            <person name="Drula E."/>
            <person name="Kohler A."/>
            <person name="Sanchez-Garcia M."/>
            <person name="Morin E."/>
            <person name="Andreopoulos B."/>
            <person name="Barry K.W."/>
            <person name="Bonito G."/>
            <person name="Buee M."/>
            <person name="Carver A."/>
            <person name="Chen C."/>
            <person name="Cichocki N."/>
            <person name="Clum A."/>
            <person name="Culley D."/>
            <person name="Crous P.W."/>
            <person name="Fauchery L."/>
            <person name="Girlanda M."/>
            <person name="Hayes R.D."/>
            <person name="Keri Z."/>
            <person name="LaButti K."/>
            <person name="Lipzen A."/>
            <person name="Lombard V."/>
            <person name="Magnuson J."/>
            <person name="Maillard F."/>
            <person name="Murat C."/>
            <person name="Nolan M."/>
            <person name="Ohm R.A."/>
            <person name="Pangilinan J."/>
            <person name="Pereira M.F."/>
            <person name="Perotto S."/>
            <person name="Peter M."/>
            <person name="Pfister S."/>
            <person name="Riley R."/>
            <person name="Sitrit Y."/>
            <person name="Stielow J.B."/>
            <person name="Szollosi G."/>
            <person name="Zifcakova L."/>
            <person name="Stursova M."/>
            <person name="Spatafora J.W."/>
            <person name="Tedersoo L."/>
            <person name="Vaario L.M."/>
            <person name="Yamada A."/>
            <person name="Yan M."/>
            <person name="Wang P."/>
            <person name="Xu J."/>
            <person name="Bruns T."/>
            <person name="Baldrian P."/>
            <person name="Vilgalys R."/>
            <person name="Dunand C."/>
            <person name="Henrissat B."/>
            <person name="Grigoriev I.V."/>
            <person name="Hibbett D."/>
            <person name="Nagy L.G."/>
            <person name="Martin F.M."/>
        </authorList>
    </citation>
    <scope>NUCLEOTIDE SEQUENCE</scope>
    <source>
        <strain evidence="1">P2</strain>
    </source>
</reference>
<accession>A0ACB6ZD25</accession>
<evidence type="ECO:0000313" key="1">
    <source>
        <dbReference type="EMBL" id="KAF9647422.1"/>
    </source>
</evidence>
<protein>
    <submittedName>
        <fullName evidence="1">SIR2-domain-containing protein</fullName>
    </submittedName>
</protein>
<proteinExistence type="predicted"/>
<name>A0ACB6ZD25_THEGA</name>
<reference evidence="1" key="1">
    <citation type="submission" date="2019-10" db="EMBL/GenBank/DDBJ databases">
        <authorList>
            <consortium name="DOE Joint Genome Institute"/>
            <person name="Kuo A."/>
            <person name="Miyauchi S."/>
            <person name="Kiss E."/>
            <person name="Drula E."/>
            <person name="Kohler A."/>
            <person name="Sanchez-Garcia M."/>
            <person name="Andreopoulos B."/>
            <person name="Barry K.W."/>
            <person name="Bonito G."/>
            <person name="Buee M."/>
            <person name="Carver A."/>
            <person name="Chen C."/>
            <person name="Cichocki N."/>
            <person name="Clum A."/>
            <person name="Culley D."/>
            <person name="Crous P.W."/>
            <person name="Fauchery L."/>
            <person name="Girlanda M."/>
            <person name="Hayes R."/>
            <person name="Keri Z."/>
            <person name="Labutti K."/>
            <person name="Lipzen A."/>
            <person name="Lombard V."/>
            <person name="Magnuson J."/>
            <person name="Maillard F."/>
            <person name="Morin E."/>
            <person name="Murat C."/>
            <person name="Nolan M."/>
            <person name="Ohm R."/>
            <person name="Pangilinan J."/>
            <person name="Pereira M."/>
            <person name="Perotto S."/>
            <person name="Peter M."/>
            <person name="Riley R."/>
            <person name="Sitrit Y."/>
            <person name="Stielow B."/>
            <person name="Szollosi G."/>
            <person name="Zifcakova L."/>
            <person name="Stursova M."/>
            <person name="Spatafora J.W."/>
            <person name="Tedersoo L."/>
            <person name="Vaario L.-M."/>
            <person name="Yamada A."/>
            <person name="Yan M."/>
            <person name="Wang P."/>
            <person name="Xu J."/>
            <person name="Bruns T."/>
            <person name="Baldrian P."/>
            <person name="Vilgalys R."/>
            <person name="Henrissat B."/>
            <person name="Grigoriev I.V."/>
            <person name="Hibbett D."/>
            <person name="Nagy L.G."/>
            <person name="Martin F.M."/>
        </authorList>
    </citation>
    <scope>NUCLEOTIDE SEQUENCE</scope>
    <source>
        <strain evidence="1">P2</strain>
    </source>
</reference>
<dbReference type="Proteomes" id="UP000886501">
    <property type="component" value="Unassembled WGS sequence"/>
</dbReference>
<evidence type="ECO:0000313" key="2">
    <source>
        <dbReference type="Proteomes" id="UP000886501"/>
    </source>
</evidence>